<dbReference type="GO" id="GO:0043041">
    <property type="term" value="P:amino acid activation for nonribosomal peptide biosynthetic process"/>
    <property type="evidence" value="ECO:0007669"/>
    <property type="project" value="TreeGrafter"/>
</dbReference>
<dbReference type="PROSITE" id="PS00455">
    <property type="entry name" value="AMP_BINDING"/>
    <property type="match status" value="1"/>
</dbReference>
<dbReference type="InterPro" id="IPR020845">
    <property type="entry name" value="AMP-binding_CS"/>
</dbReference>
<organism evidence="3 4">
    <name type="scientific">Streptomyces luteoverticillatus</name>
    <name type="common">Streptoverticillium luteoverticillatus</name>
    <dbReference type="NCBI Taxonomy" id="66425"/>
    <lineage>
        <taxon>Bacteria</taxon>
        <taxon>Bacillati</taxon>
        <taxon>Actinomycetota</taxon>
        <taxon>Actinomycetes</taxon>
        <taxon>Kitasatosporales</taxon>
        <taxon>Streptomycetaceae</taxon>
        <taxon>Streptomyces</taxon>
    </lineage>
</organism>
<dbReference type="Gene3D" id="3.30.300.30">
    <property type="match status" value="1"/>
</dbReference>
<dbReference type="AlphaFoldDB" id="A0A3Q9FRZ7"/>
<dbReference type="InterPro" id="IPR000873">
    <property type="entry name" value="AMP-dep_synth/lig_dom"/>
</dbReference>
<dbReference type="Pfam" id="PF00501">
    <property type="entry name" value="AMP-binding"/>
    <property type="match status" value="1"/>
</dbReference>
<dbReference type="SUPFAM" id="SSF56801">
    <property type="entry name" value="Acetyl-CoA synthetase-like"/>
    <property type="match status" value="1"/>
</dbReference>
<dbReference type="Pfam" id="PF13193">
    <property type="entry name" value="AMP-binding_C"/>
    <property type="match status" value="1"/>
</dbReference>
<dbReference type="InterPro" id="IPR045851">
    <property type="entry name" value="AMP-bd_C_sf"/>
</dbReference>
<dbReference type="InterPro" id="IPR042099">
    <property type="entry name" value="ANL_N_sf"/>
</dbReference>
<evidence type="ECO:0000259" key="1">
    <source>
        <dbReference type="Pfam" id="PF00501"/>
    </source>
</evidence>
<proteinExistence type="predicted"/>
<sequence length="496" mass="52405">MSPLTAAFDDHARHTPEAPALIWRGTSVPYGELGALAGVFQERLRHLGGHRAAPVCVPARRTPETLALLVAALRDGRPVLLPSAELGADTLRELTAGAGIDRVLTAEPAYDAPGGLGVETIVPRPDAPAVPEGTGLLLTTSGSTGTPKVVPLPLDAVGRFISWAAEHFGLGPDTAVLNYAPLNFDLCLLEVWTTLAVGGRVVLVDPDRATDGAHLRELISAHDIHLVQGVPLLYRLLTEGADPAEPLKSVRHVVLTGDAVPPRLLARLPGLFPDASFANVYGCTETNDSLILDAGPLLPGDPETAGPLPLGRPLPGVRALVLGEDGQPLDGPGTGELLVHTPFQAHGYLDPARGADRFVRRADADGPRVWFRSGDLVRRTADGTLHLVGRTDFQVKVRGVRISLEEVEQTLLAHPEVADAVVVTVPDEAAGKRLQALVRRTPGSALHVLALREHCARRLARTAIPSDIRVVDAALPKGPTGKNDRAAVGDVRRLKG</sequence>
<dbReference type="PANTHER" id="PTHR45527:SF1">
    <property type="entry name" value="FATTY ACID SYNTHASE"/>
    <property type="match status" value="1"/>
</dbReference>
<dbReference type="Proteomes" id="UP000267900">
    <property type="component" value="Chromosome"/>
</dbReference>
<dbReference type="EMBL" id="CP034587">
    <property type="protein sequence ID" value="AZQ70669.1"/>
    <property type="molecule type" value="Genomic_DNA"/>
</dbReference>
<dbReference type="GO" id="GO:0044550">
    <property type="term" value="P:secondary metabolite biosynthetic process"/>
    <property type="evidence" value="ECO:0007669"/>
    <property type="project" value="TreeGrafter"/>
</dbReference>
<dbReference type="RefSeq" id="WP_126913231.1">
    <property type="nucleotide sequence ID" value="NZ_CP034587.1"/>
</dbReference>
<accession>A0A3Q9FRZ7</accession>
<evidence type="ECO:0000313" key="4">
    <source>
        <dbReference type="Proteomes" id="UP000267900"/>
    </source>
</evidence>
<dbReference type="Gene3D" id="3.40.50.12780">
    <property type="entry name" value="N-terminal domain of ligase-like"/>
    <property type="match status" value="1"/>
</dbReference>
<reference evidence="3 4" key="1">
    <citation type="submission" date="2018-12" db="EMBL/GenBank/DDBJ databases">
        <title>The whole draft genome of Streptomyce luteoverticillatus CGMCC 15060.</title>
        <authorList>
            <person name="Feng Z."/>
            <person name="Chen G."/>
            <person name="Zhang J."/>
            <person name="Zhu H."/>
            <person name="Yu X."/>
            <person name="Zhang W."/>
            <person name="Zhang X."/>
        </authorList>
    </citation>
    <scope>NUCLEOTIDE SEQUENCE [LARGE SCALE GENOMIC DNA]</scope>
    <source>
        <strain evidence="3 4">CGMCC 15060</strain>
    </source>
</reference>
<gene>
    <name evidence="3" type="ORF">EKH77_05040</name>
</gene>
<evidence type="ECO:0008006" key="5">
    <source>
        <dbReference type="Google" id="ProtNLM"/>
    </source>
</evidence>
<protein>
    <recommendedName>
        <fullName evidence="5">Acyl-CoA synthetase</fullName>
    </recommendedName>
</protein>
<name>A0A3Q9FRZ7_STRLT</name>
<feature type="domain" description="AMP-dependent synthetase/ligase" evidence="1">
    <location>
        <begin position="8"/>
        <end position="349"/>
    </location>
</feature>
<dbReference type="PANTHER" id="PTHR45527">
    <property type="entry name" value="NONRIBOSOMAL PEPTIDE SYNTHETASE"/>
    <property type="match status" value="1"/>
</dbReference>
<evidence type="ECO:0000259" key="2">
    <source>
        <dbReference type="Pfam" id="PF13193"/>
    </source>
</evidence>
<dbReference type="GO" id="GO:0005737">
    <property type="term" value="C:cytoplasm"/>
    <property type="evidence" value="ECO:0007669"/>
    <property type="project" value="TreeGrafter"/>
</dbReference>
<keyword evidence="4" id="KW-1185">Reference proteome</keyword>
<dbReference type="GO" id="GO:0031177">
    <property type="term" value="F:phosphopantetheine binding"/>
    <property type="evidence" value="ECO:0007669"/>
    <property type="project" value="TreeGrafter"/>
</dbReference>
<evidence type="ECO:0000313" key="3">
    <source>
        <dbReference type="EMBL" id="AZQ70669.1"/>
    </source>
</evidence>
<feature type="domain" description="AMP-binding enzyme C-terminal" evidence="2">
    <location>
        <begin position="406"/>
        <end position="482"/>
    </location>
</feature>
<dbReference type="InterPro" id="IPR025110">
    <property type="entry name" value="AMP-bd_C"/>
</dbReference>
<dbReference type="OrthoDB" id="3802848at2"/>